<protein>
    <submittedName>
        <fullName evidence="1">Transcription factor VIP1</fullName>
    </submittedName>
</protein>
<dbReference type="GO" id="GO:0003700">
    <property type="term" value="F:DNA-binding transcription factor activity"/>
    <property type="evidence" value="ECO:0007669"/>
    <property type="project" value="TreeGrafter"/>
</dbReference>
<dbReference type="AlphaFoldDB" id="A0A371GZ49"/>
<feature type="non-terminal residue" evidence="1">
    <location>
        <position position="1"/>
    </location>
</feature>
<evidence type="ECO:0000313" key="2">
    <source>
        <dbReference type="Proteomes" id="UP000257109"/>
    </source>
</evidence>
<organism evidence="1 2">
    <name type="scientific">Mucuna pruriens</name>
    <name type="common">Velvet bean</name>
    <name type="synonym">Dolichos pruriens</name>
    <dbReference type="NCBI Taxonomy" id="157652"/>
    <lineage>
        <taxon>Eukaryota</taxon>
        <taxon>Viridiplantae</taxon>
        <taxon>Streptophyta</taxon>
        <taxon>Embryophyta</taxon>
        <taxon>Tracheophyta</taxon>
        <taxon>Spermatophyta</taxon>
        <taxon>Magnoliopsida</taxon>
        <taxon>eudicotyledons</taxon>
        <taxon>Gunneridae</taxon>
        <taxon>Pentapetalae</taxon>
        <taxon>rosids</taxon>
        <taxon>fabids</taxon>
        <taxon>Fabales</taxon>
        <taxon>Fabaceae</taxon>
        <taxon>Papilionoideae</taxon>
        <taxon>50 kb inversion clade</taxon>
        <taxon>NPAAA clade</taxon>
        <taxon>indigoferoid/millettioid clade</taxon>
        <taxon>Phaseoleae</taxon>
        <taxon>Mucuna</taxon>
    </lineage>
</organism>
<dbReference type="EMBL" id="QJKJ01004036">
    <property type="protein sequence ID" value="RDX95827.1"/>
    <property type="molecule type" value="Genomic_DNA"/>
</dbReference>
<dbReference type="Proteomes" id="UP000257109">
    <property type="component" value="Unassembled WGS sequence"/>
</dbReference>
<reference evidence="1" key="1">
    <citation type="submission" date="2018-05" db="EMBL/GenBank/DDBJ databases">
        <title>Draft genome of Mucuna pruriens seed.</title>
        <authorList>
            <person name="Nnadi N.E."/>
            <person name="Vos R."/>
            <person name="Hasami M.H."/>
            <person name="Devisetty U.K."/>
            <person name="Aguiy J.C."/>
        </authorList>
    </citation>
    <scope>NUCLEOTIDE SEQUENCE [LARGE SCALE GENOMIC DNA]</scope>
    <source>
        <strain evidence="1">JCA_2017</strain>
    </source>
</reference>
<keyword evidence="2" id="KW-1185">Reference proteome</keyword>
<name>A0A371GZ49_MUCPR</name>
<sequence>MDSNFFDKLEFANSNNERVNKKSNNERNVGHHWHNISMDKSSTKSFEVDSTMVMMDNLKKIMVPDKLTKISLLNRKKAKRRILANMKSASQSKKRKVRLLYAIKLERKMRKLKIEETNLSAQITMLKFNAWLPYVFSDPCNNWLILHLSRDNTIHQVVCLFLPLDKITLTSWTSITINSL</sequence>
<comment type="caution">
    <text evidence="1">The sequence shown here is derived from an EMBL/GenBank/DDBJ whole genome shotgun (WGS) entry which is preliminary data.</text>
</comment>
<proteinExistence type="predicted"/>
<dbReference type="PANTHER" id="PTHR13690:SF86">
    <property type="entry name" value="TRANSCRIPTION FACTOR VIP1"/>
    <property type="match status" value="1"/>
</dbReference>
<evidence type="ECO:0000313" key="1">
    <source>
        <dbReference type="EMBL" id="RDX95827.1"/>
    </source>
</evidence>
<gene>
    <name evidence="1" type="primary">VIP1</name>
    <name evidence="1" type="ORF">CR513_21589</name>
</gene>
<dbReference type="GO" id="GO:0005634">
    <property type="term" value="C:nucleus"/>
    <property type="evidence" value="ECO:0007669"/>
    <property type="project" value="TreeGrafter"/>
</dbReference>
<dbReference type="STRING" id="157652.A0A371GZ49"/>
<dbReference type="PANTHER" id="PTHR13690">
    <property type="entry name" value="TRANSCRIPTION FACTOR POSF21-RELATED"/>
    <property type="match status" value="1"/>
</dbReference>
<accession>A0A371GZ49</accession>